<sequence>MNVDDLWTSGGEGSASNGQDWRGLEPAGGKKQASMLPTYEGPGRVFCGGTTYDGWRPNLSNITHSARTNQHPSITSSLPPPDPRLTDPLQPESSSANIKVSKTRPNRQPTNAQATQKFYPFYPDNSSTPPPLPEPLILIALVPTHDKIRCARHRAPLTQPSCPSKRQKLLHTRAPGTEEDEDEESLMIPMDDLLPFPKTSPIFTDFIVRSVQGPPISLSQPQPALNRRAPEVIPPRSFLYEAFAKRVEGASA</sequence>
<keyword evidence="3" id="KW-1185">Reference proteome</keyword>
<evidence type="ECO:0000313" key="2">
    <source>
        <dbReference type="EMBL" id="KAL0956517.1"/>
    </source>
</evidence>
<evidence type="ECO:0000313" key="3">
    <source>
        <dbReference type="Proteomes" id="UP001556367"/>
    </source>
</evidence>
<feature type="region of interest" description="Disordered" evidence="1">
    <location>
        <begin position="157"/>
        <end position="184"/>
    </location>
</feature>
<gene>
    <name evidence="2" type="ORF">HGRIS_002658</name>
</gene>
<protein>
    <submittedName>
        <fullName evidence="2">Uncharacterized protein</fullName>
    </submittedName>
</protein>
<accession>A0ABR3JLB3</accession>
<feature type="region of interest" description="Disordered" evidence="1">
    <location>
        <begin position="1"/>
        <end position="41"/>
    </location>
</feature>
<feature type="region of interest" description="Disordered" evidence="1">
    <location>
        <begin position="57"/>
        <end position="111"/>
    </location>
</feature>
<proteinExistence type="predicted"/>
<evidence type="ECO:0000256" key="1">
    <source>
        <dbReference type="SAM" id="MobiDB-lite"/>
    </source>
</evidence>
<reference evidence="3" key="1">
    <citation type="submission" date="2024-06" db="EMBL/GenBank/DDBJ databases">
        <title>Multi-omics analyses provide insights into the biosynthesis of the anticancer antibiotic pleurotin in Hohenbuehelia grisea.</title>
        <authorList>
            <person name="Weaver J.A."/>
            <person name="Alberti F."/>
        </authorList>
    </citation>
    <scope>NUCLEOTIDE SEQUENCE [LARGE SCALE GENOMIC DNA]</scope>
    <source>
        <strain evidence="3">T-177</strain>
    </source>
</reference>
<feature type="compositionally biased region" description="Polar residues" evidence="1">
    <location>
        <begin position="58"/>
        <end position="74"/>
    </location>
</feature>
<organism evidence="2 3">
    <name type="scientific">Hohenbuehelia grisea</name>
    <dbReference type="NCBI Taxonomy" id="104357"/>
    <lineage>
        <taxon>Eukaryota</taxon>
        <taxon>Fungi</taxon>
        <taxon>Dikarya</taxon>
        <taxon>Basidiomycota</taxon>
        <taxon>Agaricomycotina</taxon>
        <taxon>Agaricomycetes</taxon>
        <taxon>Agaricomycetidae</taxon>
        <taxon>Agaricales</taxon>
        <taxon>Pleurotineae</taxon>
        <taxon>Pleurotaceae</taxon>
        <taxon>Hohenbuehelia</taxon>
    </lineage>
</organism>
<name>A0ABR3JLB3_9AGAR</name>
<dbReference type="EMBL" id="JASNQZ010000006">
    <property type="protein sequence ID" value="KAL0956517.1"/>
    <property type="molecule type" value="Genomic_DNA"/>
</dbReference>
<comment type="caution">
    <text evidence="2">The sequence shown here is derived from an EMBL/GenBank/DDBJ whole genome shotgun (WGS) entry which is preliminary data.</text>
</comment>
<dbReference type="Proteomes" id="UP001556367">
    <property type="component" value="Unassembled WGS sequence"/>
</dbReference>